<reference evidence="1 2" key="1">
    <citation type="journal article" date="2024" name="Plant Biotechnol. J.">
        <title>Dendrobium thyrsiflorum genome and its molecular insights into genes involved in important horticultural traits.</title>
        <authorList>
            <person name="Chen B."/>
            <person name="Wang J.Y."/>
            <person name="Zheng P.J."/>
            <person name="Li K.L."/>
            <person name="Liang Y.M."/>
            <person name="Chen X.F."/>
            <person name="Zhang C."/>
            <person name="Zhao X."/>
            <person name="He X."/>
            <person name="Zhang G.Q."/>
            <person name="Liu Z.J."/>
            <person name="Xu Q."/>
        </authorList>
    </citation>
    <scope>NUCLEOTIDE SEQUENCE [LARGE SCALE GENOMIC DNA]</scope>
    <source>
        <strain evidence="1">GZMU011</strain>
    </source>
</reference>
<organism evidence="1 2">
    <name type="scientific">Dendrobium thyrsiflorum</name>
    <name type="common">Pinecone-like raceme dendrobium</name>
    <name type="synonym">Orchid</name>
    <dbReference type="NCBI Taxonomy" id="117978"/>
    <lineage>
        <taxon>Eukaryota</taxon>
        <taxon>Viridiplantae</taxon>
        <taxon>Streptophyta</taxon>
        <taxon>Embryophyta</taxon>
        <taxon>Tracheophyta</taxon>
        <taxon>Spermatophyta</taxon>
        <taxon>Magnoliopsida</taxon>
        <taxon>Liliopsida</taxon>
        <taxon>Asparagales</taxon>
        <taxon>Orchidaceae</taxon>
        <taxon>Epidendroideae</taxon>
        <taxon>Malaxideae</taxon>
        <taxon>Dendrobiinae</taxon>
        <taxon>Dendrobium</taxon>
    </lineage>
</organism>
<keyword evidence="2" id="KW-1185">Reference proteome</keyword>
<evidence type="ECO:0000313" key="1">
    <source>
        <dbReference type="EMBL" id="KAL0924108.1"/>
    </source>
</evidence>
<dbReference type="AlphaFoldDB" id="A0ABD0VGV3"/>
<comment type="caution">
    <text evidence="1">The sequence shown here is derived from an EMBL/GenBank/DDBJ whole genome shotgun (WGS) entry which is preliminary data.</text>
</comment>
<gene>
    <name evidence="1" type="ORF">M5K25_004915</name>
</gene>
<proteinExistence type="predicted"/>
<evidence type="ECO:0000313" key="2">
    <source>
        <dbReference type="Proteomes" id="UP001552299"/>
    </source>
</evidence>
<dbReference type="Proteomes" id="UP001552299">
    <property type="component" value="Unassembled WGS sequence"/>
</dbReference>
<sequence length="436" mass="49532">MTKESNNIRNKSSIYVILSHSPGPSLEGLLFPEQWRWPRLYPSYWMGSQSTLVVVPPISTIPGLLFDVGFQVEDFCSKSTFEDQLELNDLPSVTASSFLPANPPDLDCMCRQMSNRGVRWGRFRCVCVVSQLQSHSHRLNKIKNYRLLTDFLFYQALKSSVCLMYDSPEISYGTIEDIVLDDSQSYGTIGTRTILPPVENRTALPSAENRSSSGREPLLLFHHSPVKAENPSTDWSLHTRLTRRRLVIRRWFGRTLVSGGGSVVLWRQVVVRWKSGVKQWSGESSVELWHQAVVWRKSGHNLMVWWKSGHNLVVRIQWADSTLRMIKLQMSILWLRSSVESSFTWWSDGSPASHGSSGVSWSFDGGLAELRCQPVVRWYSGIKWWLGGTPASSGGPMKVWWNSDVKRWSGESLGLTWWSGGSLGVTWWFGESPDVT</sequence>
<accession>A0ABD0VGV3</accession>
<dbReference type="EMBL" id="JANQDX010000005">
    <property type="protein sequence ID" value="KAL0924108.1"/>
    <property type="molecule type" value="Genomic_DNA"/>
</dbReference>
<name>A0ABD0VGV3_DENTH</name>
<protein>
    <submittedName>
        <fullName evidence="1">Uncharacterized protein</fullName>
    </submittedName>
</protein>